<dbReference type="EMBL" id="JSYN01000002">
    <property type="protein sequence ID" value="KIA96523.1"/>
    <property type="molecule type" value="Genomic_DNA"/>
</dbReference>
<comment type="caution">
    <text evidence="2">The sequence shown here is derived from an EMBL/GenBank/DDBJ whole genome shotgun (WGS) entry which is preliminary data.</text>
</comment>
<name>A0A0C1FXD2_9SPHI</name>
<dbReference type="RefSeq" id="WP_039471120.1">
    <property type="nucleotide sequence ID" value="NZ_JSYN01000002.1"/>
</dbReference>
<dbReference type="InterPro" id="IPR007577">
    <property type="entry name" value="GlycoTrfase_DXD_sugar-bd_CS"/>
</dbReference>
<dbReference type="OrthoDB" id="9802987at2"/>
<organism evidence="2 3">
    <name type="scientific">Pedobacter kyungheensis</name>
    <dbReference type="NCBI Taxonomy" id="1069985"/>
    <lineage>
        <taxon>Bacteria</taxon>
        <taxon>Pseudomonadati</taxon>
        <taxon>Bacteroidota</taxon>
        <taxon>Sphingobacteriia</taxon>
        <taxon>Sphingobacteriales</taxon>
        <taxon>Sphingobacteriaceae</taxon>
        <taxon>Pedobacter</taxon>
    </lineage>
</organism>
<evidence type="ECO:0000313" key="2">
    <source>
        <dbReference type="EMBL" id="KIA96523.1"/>
    </source>
</evidence>
<dbReference type="InterPro" id="IPR051706">
    <property type="entry name" value="Glycosyltransferase_domain"/>
</dbReference>
<reference evidence="2 3" key="1">
    <citation type="submission" date="2014-10" db="EMBL/GenBank/DDBJ databases">
        <title>Pedobacter Kyungheensis.</title>
        <authorList>
            <person name="Anderson B.M."/>
            <person name="Newman J.D."/>
        </authorList>
    </citation>
    <scope>NUCLEOTIDE SEQUENCE [LARGE SCALE GENOMIC DNA]</scope>
    <source>
        <strain evidence="2 3">KACC 16221</strain>
    </source>
</reference>
<gene>
    <name evidence="2" type="ORF">OC25_01880</name>
</gene>
<dbReference type="InterPro" id="IPR029044">
    <property type="entry name" value="Nucleotide-diphossugar_trans"/>
</dbReference>
<keyword evidence="3" id="KW-1185">Reference proteome</keyword>
<dbReference type="Proteomes" id="UP000031246">
    <property type="component" value="Unassembled WGS sequence"/>
</dbReference>
<dbReference type="SUPFAM" id="SSF53448">
    <property type="entry name" value="Nucleotide-diphospho-sugar transferases"/>
    <property type="match status" value="1"/>
</dbReference>
<dbReference type="GO" id="GO:0000030">
    <property type="term" value="F:mannosyltransferase activity"/>
    <property type="evidence" value="ECO:0007669"/>
    <property type="project" value="TreeGrafter"/>
</dbReference>
<dbReference type="GO" id="GO:0051999">
    <property type="term" value="P:mannosyl-inositol phosphorylceramide biosynthetic process"/>
    <property type="evidence" value="ECO:0007669"/>
    <property type="project" value="TreeGrafter"/>
</dbReference>
<protein>
    <submittedName>
        <fullName evidence="2">Glycosyl transferase</fullName>
    </submittedName>
</protein>
<dbReference type="PANTHER" id="PTHR32385">
    <property type="entry name" value="MANNOSYL PHOSPHORYLINOSITOL CERAMIDE SYNTHASE"/>
    <property type="match status" value="1"/>
</dbReference>
<dbReference type="AlphaFoldDB" id="A0A0C1FXD2"/>
<evidence type="ECO:0000313" key="3">
    <source>
        <dbReference type="Proteomes" id="UP000031246"/>
    </source>
</evidence>
<dbReference type="Gene3D" id="3.90.550.20">
    <property type="match status" value="1"/>
</dbReference>
<dbReference type="Pfam" id="PF04488">
    <property type="entry name" value="Gly_transf_sug"/>
    <property type="match status" value="1"/>
</dbReference>
<evidence type="ECO:0000256" key="1">
    <source>
        <dbReference type="ARBA" id="ARBA00022679"/>
    </source>
</evidence>
<sequence length="244" mass="28082">MIPKIIHYCWFGKGVKPELVTSCLASWQKYLPDYRIVEWNEENFDINSYRYSAEAYNERKFAFVADVCRLFALKSMGGIYLDTDVEFLKPLDEAMLSNVAFTGFEDNLLLSSAIMGSEPDSRWINDLLTYYDDRSFYLPNGKPDILPNTESITAFMKADKGLQLNNSFQRVDGYCTIYPSEFFSPKSWKTLKIKATANTYCVHHFAASWIADSDYSLMGKLSNRLLGKRASNFLAKIYRNLLGR</sequence>
<keyword evidence="1 2" id="KW-0808">Transferase</keyword>
<dbReference type="PANTHER" id="PTHR32385:SF15">
    <property type="entry name" value="INOSITOL PHOSPHOCERAMIDE MANNOSYLTRANSFERASE 1"/>
    <property type="match status" value="1"/>
</dbReference>
<proteinExistence type="predicted"/>
<dbReference type="GO" id="GO:0016020">
    <property type="term" value="C:membrane"/>
    <property type="evidence" value="ECO:0007669"/>
    <property type="project" value="GOC"/>
</dbReference>
<accession>A0A0C1FXD2</accession>